<gene>
    <name evidence="3" type="ORF">CAK95_09835</name>
</gene>
<dbReference type="SUPFAM" id="SSF51905">
    <property type="entry name" value="FAD/NAD(P)-binding domain"/>
    <property type="match status" value="1"/>
</dbReference>
<dbReference type="PANTHER" id="PTHR13789:SF268">
    <property type="entry name" value="5-METHYLPHENAZINE-1-CARBOXYLATE 1-MONOOXYGENASE"/>
    <property type="match status" value="1"/>
</dbReference>
<evidence type="ECO:0000256" key="1">
    <source>
        <dbReference type="ARBA" id="ARBA00023002"/>
    </source>
</evidence>
<dbReference type="RefSeq" id="WP_086087761.1">
    <property type="nucleotide sequence ID" value="NZ_CP021112.1"/>
</dbReference>
<dbReference type="NCBIfam" id="NF005720">
    <property type="entry name" value="PRK07538.1"/>
    <property type="match status" value="1"/>
</dbReference>
<accession>A0A1W6ZPP6</accession>
<keyword evidence="1" id="KW-0560">Oxidoreductase</keyword>
<dbReference type="InterPro" id="IPR002938">
    <property type="entry name" value="FAD-bd"/>
</dbReference>
<dbReference type="KEGG" id="psin:CAK95_09835"/>
<dbReference type="Pfam" id="PF01494">
    <property type="entry name" value="FAD_binding_3"/>
    <property type="match status" value="2"/>
</dbReference>
<evidence type="ECO:0000256" key="2">
    <source>
        <dbReference type="ARBA" id="ARBA00023033"/>
    </source>
</evidence>
<dbReference type="Gene3D" id="3.50.50.60">
    <property type="entry name" value="FAD/NAD(P)-binding domain"/>
    <property type="match status" value="1"/>
</dbReference>
<dbReference type="PRINTS" id="PR00420">
    <property type="entry name" value="RNGMNOXGNASE"/>
</dbReference>
<proteinExistence type="predicted"/>
<name>A0A1W6ZPP6_9HYPH</name>
<sequence>MKAIIVGGGVGGLTAALMLQARGIDCEVFEQSDQIRELGVGINTLPHAIKELAQVGLLDRLDAVAIRTYELIYCNRLGQEIWREPRGTDAGFDFPQFSIHRGRLQGVIYAAARARLGESRIHTGHRLGSFTQDEGGVTAYFFDRNGSHRKTARGDILIGADGIHSFVRSQLFPNEEPARFTGTVLWRGALDWPKFLTGRSMVIAGGMAGKLVLYPIADGSREDRCLMNWAVMVKVGQGGGTPKKEDWSRLGRFEDLMPHVQRFNIPYCDAKALIEATPEFWEYPLCDRDPLPRWSHGRVTLLGDAAHPMYPVGSNGASQAILDARCLADRLRDADHARQALFAYEQERLPMTTQIVMMNRKGGPEGVIDAVEERAPDGFTNIDDVLSYEQRKAIVRGYAATAGFAREQVNKPVAAKAA</sequence>
<dbReference type="Proteomes" id="UP000194137">
    <property type="component" value="Chromosome"/>
</dbReference>
<dbReference type="SUPFAM" id="SSF54373">
    <property type="entry name" value="FAD-linked reductases, C-terminal domain"/>
    <property type="match status" value="1"/>
</dbReference>
<organism evidence="3 4">
    <name type="scientific">Pseudorhodoplanes sinuspersici</name>
    <dbReference type="NCBI Taxonomy" id="1235591"/>
    <lineage>
        <taxon>Bacteria</taxon>
        <taxon>Pseudomonadati</taxon>
        <taxon>Pseudomonadota</taxon>
        <taxon>Alphaproteobacteria</taxon>
        <taxon>Hyphomicrobiales</taxon>
        <taxon>Pseudorhodoplanes</taxon>
    </lineage>
</organism>
<dbReference type="InterPro" id="IPR036188">
    <property type="entry name" value="FAD/NAD-bd_sf"/>
</dbReference>
<dbReference type="InterPro" id="IPR050493">
    <property type="entry name" value="FAD-dep_Monooxygenase_BioMet"/>
</dbReference>
<evidence type="ECO:0000313" key="3">
    <source>
        <dbReference type="EMBL" id="ARP99351.1"/>
    </source>
</evidence>
<dbReference type="OrthoDB" id="5499180at2"/>
<reference evidence="3 4" key="1">
    <citation type="submission" date="2017-05" db="EMBL/GenBank/DDBJ databases">
        <title>Full genome sequence of Pseudorhodoplanes sinuspersici.</title>
        <authorList>
            <person name="Dastgheib S.M.M."/>
            <person name="Shavandi M."/>
            <person name="Tirandaz H."/>
        </authorList>
    </citation>
    <scope>NUCLEOTIDE SEQUENCE [LARGE SCALE GENOMIC DNA]</scope>
    <source>
        <strain evidence="3 4">RIPI110</strain>
    </source>
</reference>
<dbReference type="GO" id="GO:0004497">
    <property type="term" value="F:monooxygenase activity"/>
    <property type="evidence" value="ECO:0007669"/>
    <property type="project" value="UniProtKB-KW"/>
</dbReference>
<dbReference type="STRING" id="1235591.CAK95_09835"/>
<protein>
    <submittedName>
        <fullName evidence="3">Salicylate 1-monooxygenase</fullName>
    </submittedName>
</protein>
<evidence type="ECO:0000313" key="4">
    <source>
        <dbReference type="Proteomes" id="UP000194137"/>
    </source>
</evidence>
<keyword evidence="4" id="KW-1185">Reference proteome</keyword>
<keyword evidence="2 3" id="KW-0503">Monooxygenase</keyword>
<dbReference type="AlphaFoldDB" id="A0A1W6ZPP6"/>
<dbReference type="GO" id="GO:0071949">
    <property type="term" value="F:FAD binding"/>
    <property type="evidence" value="ECO:0007669"/>
    <property type="project" value="InterPro"/>
</dbReference>
<dbReference type="PANTHER" id="PTHR13789">
    <property type="entry name" value="MONOOXYGENASE"/>
    <property type="match status" value="1"/>
</dbReference>
<dbReference type="EMBL" id="CP021112">
    <property type="protein sequence ID" value="ARP99351.1"/>
    <property type="molecule type" value="Genomic_DNA"/>
</dbReference>
<dbReference type="Gene3D" id="3.30.9.30">
    <property type="match status" value="1"/>
</dbReference>